<dbReference type="PANTHER" id="PTHR12542:SF112">
    <property type="entry name" value="EXOCYST SUBUNIT EXO70 FAMILY PROTEIN"/>
    <property type="match status" value="1"/>
</dbReference>
<evidence type="ECO:0000256" key="1">
    <source>
        <dbReference type="ARBA" id="ARBA00006756"/>
    </source>
</evidence>
<proteinExistence type="inferred from homology"/>
<keyword evidence="4" id="KW-0175">Coiled coil</keyword>
<dbReference type="InterPro" id="IPR004140">
    <property type="entry name" value="Exo70"/>
</dbReference>
<dbReference type="GO" id="GO:0000145">
    <property type="term" value="C:exocyst"/>
    <property type="evidence" value="ECO:0007669"/>
    <property type="project" value="InterPro"/>
</dbReference>
<organism evidence="7 8">
    <name type="scientific">Oryza rufipogon</name>
    <name type="common">Brownbeard rice</name>
    <name type="synonym">Asian wild rice</name>
    <dbReference type="NCBI Taxonomy" id="4529"/>
    <lineage>
        <taxon>Eukaryota</taxon>
        <taxon>Viridiplantae</taxon>
        <taxon>Streptophyta</taxon>
        <taxon>Embryophyta</taxon>
        <taxon>Tracheophyta</taxon>
        <taxon>Spermatophyta</taxon>
        <taxon>Magnoliopsida</taxon>
        <taxon>Liliopsida</taxon>
        <taxon>Poales</taxon>
        <taxon>Poaceae</taxon>
        <taxon>BOP clade</taxon>
        <taxon>Oryzoideae</taxon>
        <taxon>Oryzeae</taxon>
        <taxon>Oryzinae</taxon>
        <taxon>Oryza</taxon>
    </lineage>
</organism>
<evidence type="ECO:0000256" key="2">
    <source>
        <dbReference type="ARBA" id="ARBA00022448"/>
    </source>
</evidence>
<reference evidence="8" key="1">
    <citation type="submission" date="2013-06" db="EMBL/GenBank/DDBJ databases">
        <authorList>
            <person name="Zhao Q."/>
        </authorList>
    </citation>
    <scope>NUCLEOTIDE SEQUENCE</scope>
    <source>
        <strain evidence="8">cv. W1943</strain>
    </source>
</reference>
<dbReference type="InterPro" id="IPR016159">
    <property type="entry name" value="Cullin_repeat-like_dom_sf"/>
</dbReference>
<feature type="region of interest" description="Disordered" evidence="5">
    <location>
        <begin position="648"/>
        <end position="680"/>
    </location>
</feature>
<evidence type="ECO:0000256" key="4">
    <source>
        <dbReference type="SAM" id="Coils"/>
    </source>
</evidence>
<evidence type="ECO:0000259" key="6">
    <source>
        <dbReference type="Pfam" id="PF03081"/>
    </source>
</evidence>
<evidence type="ECO:0000256" key="5">
    <source>
        <dbReference type="SAM" id="MobiDB-lite"/>
    </source>
</evidence>
<dbReference type="Pfam" id="PF03081">
    <property type="entry name" value="Exo70_C"/>
    <property type="match status" value="1"/>
</dbReference>
<dbReference type="Proteomes" id="UP000008022">
    <property type="component" value="Unassembled WGS sequence"/>
</dbReference>
<feature type="domain" description="Exocyst complex subunit Exo70 C-terminal" evidence="6">
    <location>
        <begin position="247"/>
        <end position="609"/>
    </location>
</feature>
<dbReference type="Gramene" id="ORUFI04G31950.5">
    <property type="protein sequence ID" value="ORUFI04G31950.5"/>
    <property type="gene ID" value="ORUFI04G31950"/>
</dbReference>
<dbReference type="AlphaFoldDB" id="A0A0E0PG11"/>
<reference evidence="7" key="2">
    <citation type="submission" date="2015-06" db="UniProtKB">
        <authorList>
            <consortium name="EnsemblPlants"/>
        </authorList>
    </citation>
    <scope>IDENTIFICATION</scope>
</reference>
<feature type="coiled-coil region" evidence="4">
    <location>
        <begin position="4"/>
        <end position="31"/>
    </location>
</feature>
<comment type="function">
    <text evidence="3">Component of the exocyst complex.</text>
</comment>
<dbReference type="GO" id="GO:0006887">
    <property type="term" value="P:exocytosis"/>
    <property type="evidence" value="ECO:0007669"/>
    <property type="project" value="UniProtKB-KW"/>
</dbReference>
<keyword evidence="3" id="KW-0653">Protein transport</keyword>
<protein>
    <recommendedName>
        <fullName evidence="3">Exocyst subunit Exo70 family protein</fullName>
    </recommendedName>
</protein>
<dbReference type="EnsemblPlants" id="ORUFI04G31950.5">
    <property type="protein sequence ID" value="ORUFI04G31950.5"/>
    <property type="gene ID" value="ORUFI04G31950"/>
</dbReference>
<accession>A0A0E0PG11</accession>
<sequence length="711" mass="80460">MERAADEEAAAEALRAKIELLRQAMQSSEAMQKEAAVIGTRLNNHMVAIDEAMRPAHKRTYNACRVHDNIRRSLTAAGAIVRHLDLVREAEHVILLDRPNEDLNAYLEAIDKLTSVEYFFTSKIRCRVGNDVHEHLENIFNCLPSLNRQLSSEDLIGPSAGDYSEAPLKQYAECTLPTLVDPCYLTLLSKLAQKSIQLDCHQKFMEIYREIRSSTLERTLKRLGVEYVTKEEMQQVEAQSMEAKIAEWTQFSRITVKLLFGAERILCDQVFEGKYTWKDHCFAEVTAKSLSILLSFGDAVVQSQILPDKLYILLDMYKATLELQSKVDAIFEGNACSENRKSALTLTKSLAQTAKKTIGDFMEYILNHSVTSTTVDGAVHYMTSYVTDYIKFLFDYQSSIKQIFGDPCVEDEKDTDVVSQIVGAIHALETNLAMKAKQYKDLALGHLFLMNNIHYIVKYIGRSELKDLLGADWIERQRRIVQQHATRYRRVAWLKVLECLSTQGLTSSVGSSIDVTQGSFRNIKNSTTSRSVIKERLKCFNMRFEEICQKQMNWGVPDRDLRDSLILMIAEILLPAYRSFLKHFGPLVENSHSALKYMKYTPESLEQALGNLFAKKLRSDQAKSANEVAGSKPYSSSAIAKAHGNHEGIFPNANLERSCTGDRAKSSKPPKSEQQQPTTEPTLLCSHCQPMLITSFQSINLPLLYMSHTTI</sequence>
<dbReference type="Gene3D" id="1.20.1280.170">
    <property type="entry name" value="Exocyst complex component Exo70"/>
    <property type="match status" value="1"/>
</dbReference>
<dbReference type="GO" id="GO:0005546">
    <property type="term" value="F:phosphatidylinositol-4,5-bisphosphate binding"/>
    <property type="evidence" value="ECO:0007669"/>
    <property type="project" value="InterPro"/>
</dbReference>
<name>A0A0E0PG11_ORYRU</name>
<keyword evidence="8" id="KW-1185">Reference proteome</keyword>
<evidence type="ECO:0000313" key="8">
    <source>
        <dbReference type="Proteomes" id="UP000008022"/>
    </source>
</evidence>
<evidence type="ECO:0000256" key="3">
    <source>
        <dbReference type="RuleBase" id="RU365026"/>
    </source>
</evidence>
<keyword evidence="3" id="KW-0268">Exocytosis</keyword>
<keyword evidence="2 3" id="KW-0813">Transport</keyword>
<dbReference type="GO" id="GO:0015031">
    <property type="term" value="P:protein transport"/>
    <property type="evidence" value="ECO:0007669"/>
    <property type="project" value="UniProtKB-KW"/>
</dbReference>
<dbReference type="SUPFAM" id="SSF74788">
    <property type="entry name" value="Cullin repeat-like"/>
    <property type="match status" value="1"/>
</dbReference>
<dbReference type="InterPro" id="IPR046364">
    <property type="entry name" value="Exo70_C"/>
</dbReference>
<dbReference type="PANTHER" id="PTHR12542">
    <property type="entry name" value="EXOCYST COMPLEX PROTEIN EXO70"/>
    <property type="match status" value="1"/>
</dbReference>
<comment type="similarity">
    <text evidence="1 3">Belongs to the EXO70 family.</text>
</comment>
<evidence type="ECO:0000313" key="7">
    <source>
        <dbReference type="EnsemblPlants" id="ORUFI04G31950.5"/>
    </source>
</evidence>